<dbReference type="InterPro" id="IPR002737">
    <property type="entry name" value="MEMO1_fam"/>
</dbReference>
<dbReference type="Pfam" id="PF01875">
    <property type="entry name" value="Memo"/>
    <property type="match status" value="1"/>
</dbReference>
<dbReference type="NCBIfam" id="TIGR04336">
    <property type="entry name" value="AmmeMemoSam_B"/>
    <property type="match status" value="1"/>
</dbReference>
<dbReference type="EMBL" id="BOPH01000016">
    <property type="protein sequence ID" value="GIJ66134.1"/>
    <property type="molecule type" value="Genomic_DNA"/>
</dbReference>
<gene>
    <name evidence="2" type="ORF">Voc01_010510</name>
</gene>
<organism evidence="2 3">
    <name type="scientific">Virgisporangium ochraceum</name>
    <dbReference type="NCBI Taxonomy" id="65505"/>
    <lineage>
        <taxon>Bacteria</taxon>
        <taxon>Bacillati</taxon>
        <taxon>Actinomycetota</taxon>
        <taxon>Actinomycetes</taxon>
        <taxon>Micromonosporales</taxon>
        <taxon>Micromonosporaceae</taxon>
        <taxon>Virgisporangium</taxon>
    </lineage>
</organism>
<keyword evidence="3" id="KW-1185">Reference proteome</keyword>
<sequence>MGREEAAGSHPAGARAMTRPPAVAGAFYPADPAELTSTVDKLLDAVDVPADDVLARAYVVPHAGYRYSGATAAHVYARLRRHAVHIGRIVLLGPAHRVRLTGLAAPTTRRWATPLGDVTIDLDHAGGLPADDAPHAPEHSLEVQLPFLQRAVPGVPVLPFVAGVSTVEEVADAIAATSDGAVVLCSTDFSHYERDVVARAQDERTARAVESHRPDLIGVRDACGVFALRGTVEWGRRNGLAVRRLALTTSADSGGDPSRVVGYPAFALG</sequence>
<dbReference type="Proteomes" id="UP000635606">
    <property type="component" value="Unassembled WGS sequence"/>
</dbReference>
<comment type="similarity">
    <text evidence="1">Belongs to the MEMO1 family.</text>
</comment>
<dbReference type="PANTHER" id="PTHR11060:SF0">
    <property type="entry name" value="PROTEIN MEMO1"/>
    <property type="match status" value="1"/>
</dbReference>
<dbReference type="Gene3D" id="3.40.830.10">
    <property type="entry name" value="LigB-like"/>
    <property type="match status" value="1"/>
</dbReference>
<evidence type="ECO:0000313" key="3">
    <source>
        <dbReference type="Proteomes" id="UP000635606"/>
    </source>
</evidence>
<comment type="caution">
    <text evidence="2">The sequence shown here is derived from an EMBL/GenBank/DDBJ whole genome shotgun (WGS) entry which is preliminary data.</text>
</comment>
<dbReference type="CDD" id="cd07361">
    <property type="entry name" value="MEMO_like"/>
    <property type="match status" value="1"/>
</dbReference>
<protein>
    <submittedName>
        <fullName evidence="2">MEMO1 family protein</fullName>
    </submittedName>
</protein>
<evidence type="ECO:0000256" key="1">
    <source>
        <dbReference type="ARBA" id="ARBA00006315"/>
    </source>
</evidence>
<evidence type="ECO:0000313" key="2">
    <source>
        <dbReference type="EMBL" id="GIJ66134.1"/>
    </source>
</evidence>
<accession>A0A8J3ZLL7</accession>
<dbReference type="AlphaFoldDB" id="A0A8J3ZLL7"/>
<proteinExistence type="inferred from homology"/>
<reference evidence="2" key="1">
    <citation type="submission" date="2021-01" db="EMBL/GenBank/DDBJ databases">
        <title>Whole genome shotgun sequence of Virgisporangium ochraceum NBRC 16418.</title>
        <authorList>
            <person name="Komaki H."/>
            <person name="Tamura T."/>
        </authorList>
    </citation>
    <scope>NUCLEOTIDE SEQUENCE</scope>
    <source>
        <strain evidence="2">NBRC 16418</strain>
    </source>
</reference>
<dbReference type="PANTHER" id="PTHR11060">
    <property type="entry name" value="PROTEIN MEMO1"/>
    <property type="match status" value="1"/>
</dbReference>
<name>A0A8J3ZLL7_9ACTN</name>